<evidence type="ECO:0000313" key="2">
    <source>
        <dbReference type="EMBL" id="QDU90030.1"/>
    </source>
</evidence>
<protein>
    <recommendedName>
        <fullName evidence="4">PEP-CTERM protein-sorting domain-containing protein</fullName>
    </recommendedName>
</protein>
<organism evidence="2 3">
    <name type="scientific">Pirellulimonas nuda</name>
    <dbReference type="NCBI Taxonomy" id="2528009"/>
    <lineage>
        <taxon>Bacteria</taxon>
        <taxon>Pseudomonadati</taxon>
        <taxon>Planctomycetota</taxon>
        <taxon>Planctomycetia</taxon>
        <taxon>Pirellulales</taxon>
        <taxon>Lacipirellulaceae</taxon>
        <taxon>Pirellulimonas</taxon>
    </lineage>
</organism>
<proteinExistence type="predicted"/>
<sequence precursor="true">MSLPRSLVSDRRLAAGLMLWAAALLAAPAAADTTLVSETFDGFADNTALYSVWEPRNGTGTAAPANSDDGILTSDSSLFPGIEGNAVDHVGNSVMQWTGLAPGGEIHPTTSQSIKLSVDIYDNASGNKRMSAGLRNRTTSGDLIELGFWNADTFDPVDPMNAPPNTPVNDQPTTSYAYRLQSFTGVFGDLVRNPNWQYFQLDPALDRTTDLDDLVTPADIGAAWHRFSATITPDSITVELDLFRDGLDNGATLTTGSDVMGVDASQTWLITTGVAGYDSLRIGSPSGLSSPGGGVAFDNVVLSLLDVGTGTLDGDYNDDGFVDAADYTVWRDNLGLSVTLPGDTTPGTVDNGDYDVWVANFGNPMAVGAIGGAAVPEPSTLGIAAVMSTLGARLVRRRR</sequence>
<keyword evidence="1" id="KW-0732">Signal</keyword>
<evidence type="ECO:0000313" key="3">
    <source>
        <dbReference type="Proteomes" id="UP000317429"/>
    </source>
</evidence>
<evidence type="ECO:0000256" key="1">
    <source>
        <dbReference type="SAM" id="SignalP"/>
    </source>
</evidence>
<dbReference type="PROSITE" id="PS00018">
    <property type="entry name" value="EF_HAND_1"/>
    <property type="match status" value="1"/>
</dbReference>
<dbReference type="KEGG" id="pnd:Pla175_34290"/>
<dbReference type="Proteomes" id="UP000317429">
    <property type="component" value="Chromosome"/>
</dbReference>
<evidence type="ECO:0008006" key="4">
    <source>
        <dbReference type="Google" id="ProtNLM"/>
    </source>
</evidence>
<name>A0A518DEY9_9BACT</name>
<dbReference type="RefSeq" id="WP_145287723.1">
    <property type="nucleotide sequence ID" value="NZ_CP036291.1"/>
</dbReference>
<dbReference type="InterPro" id="IPR018247">
    <property type="entry name" value="EF_Hand_1_Ca_BS"/>
</dbReference>
<keyword evidence="3" id="KW-1185">Reference proteome</keyword>
<reference evidence="2 3" key="1">
    <citation type="submission" date="2019-02" db="EMBL/GenBank/DDBJ databases">
        <title>Deep-cultivation of Planctomycetes and their phenomic and genomic characterization uncovers novel biology.</title>
        <authorList>
            <person name="Wiegand S."/>
            <person name="Jogler M."/>
            <person name="Boedeker C."/>
            <person name="Pinto D."/>
            <person name="Vollmers J."/>
            <person name="Rivas-Marin E."/>
            <person name="Kohn T."/>
            <person name="Peeters S.H."/>
            <person name="Heuer A."/>
            <person name="Rast P."/>
            <person name="Oberbeckmann S."/>
            <person name="Bunk B."/>
            <person name="Jeske O."/>
            <person name="Meyerdierks A."/>
            <person name="Storesund J.E."/>
            <person name="Kallscheuer N."/>
            <person name="Luecker S."/>
            <person name="Lage O.M."/>
            <person name="Pohl T."/>
            <person name="Merkel B.J."/>
            <person name="Hornburger P."/>
            <person name="Mueller R.-W."/>
            <person name="Bruemmer F."/>
            <person name="Labrenz M."/>
            <person name="Spormann A.M."/>
            <person name="Op den Camp H."/>
            <person name="Overmann J."/>
            <person name="Amann R."/>
            <person name="Jetten M.S.M."/>
            <person name="Mascher T."/>
            <person name="Medema M.H."/>
            <person name="Devos D.P."/>
            <person name="Kaster A.-K."/>
            <person name="Ovreas L."/>
            <person name="Rohde M."/>
            <person name="Galperin M.Y."/>
            <person name="Jogler C."/>
        </authorList>
    </citation>
    <scope>NUCLEOTIDE SEQUENCE [LARGE SCALE GENOMIC DNA]</scope>
    <source>
        <strain evidence="2 3">Pla175</strain>
    </source>
</reference>
<feature type="signal peptide" evidence="1">
    <location>
        <begin position="1"/>
        <end position="31"/>
    </location>
</feature>
<gene>
    <name evidence="2" type="ORF">Pla175_34290</name>
</gene>
<dbReference type="AlphaFoldDB" id="A0A518DEY9"/>
<dbReference type="EMBL" id="CP036291">
    <property type="protein sequence ID" value="QDU90030.1"/>
    <property type="molecule type" value="Genomic_DNA"/>
</dbReference>
<accession>A0A518DEY9</accession>
<dbReference type="OrthoDB" id="286964at2"/>
<feature type="chain" id="PRO_5021722158" description="PEP-CTERM protein-sorting domain-containing protein" evidence="1">
    <location>
        <begin position="32"/>
        <end position="399"/>
    </location>
</feature>